<comment type="catalytic activity">
    <reaction evidence="6">
        <text>N-terminal L-methionyl-L-valyl-[protein] + acetyl-CoA = N-terminal N(alpha)-acetyl-L-methionyl-L-valyl-[protein] + CoA + H(+)</text>
        <dbReference type="Rhea" id="RHEA:50572"/>
        <dbReference type="Rhea" id="RHEA-COMP:12730"/>
        <dbReference type="Rhea" id="RHEA-COMP:12731"/>
        <dbReference type="ChEBI" id="CHEBI:15378"/>
        <dbReference type="ChEBI" id="CHEBI:57287"/>
        <dbReference type="ChEBI" id="CHEBI:57288"/>
        <dbReference type="ChEBI" id="CHEBI:133402"/>
        <dbReference type="ChEBI" id="CHEBI:133403"/>
        <dbReference type="EC" id="2.3.1.258"/>
    </reaction>
</comment>
<evidence type="ECO:0000259" key="10">
    <source>
        <dbReference type="PROSITE" id="PS51186"/>
    </source>
</evidence>
<dbReference type="eggNOG" id="KOG3138">
    <property type="taxonomic scope" value="Eukaryota"/>
</dbReference>
<evidence type="ECO:0000256" key="8">
    <source>
        <dbReference type="ARBA" id="ARBA00049103"/>
    </source>
</evidence>
<dbReference type="CDD" id="cd04301">
    <property type="entry name" value="NAT_SF"/>
    <property type="match status" value="1"/>
</dbReference>
<comment type="catalytic activity">
    <reaction evidence="2">
        <text>N-terminal L-methionyl-L-seryl-[protein] + acetyl-CoA = N-terminal N(alpha)-acetyl-L-methionyl-L-seryl-[protein] + CoA + H(+)</text>
        <dbReference type="Rhea" id="RHEA:50568"/>
        <dbReference type="Rhea" id="RHEA-COMP:12728"/>
        <dbReference type="Rhea" id="RHEA-COMP:12729"/>
        <dbReference type="ChEBI" id="CHEBI:15378"/>
        <dbReference type="ChEBI" id="CHEBI:57287"/>
        <dbReference type="ChEBI" id="CHEBI:57288"/>
        <dbReference type="ChEBI" id="CHEBI:133400"/>
        <dbReference type="ChEBI" id="CHEBI:133401"/>
        <dbReference type="EC" id="2.3.1.258"/>
    </reaction>
</comment>
<dbReference type="GO" id="GO:0120518">
    <property type="term" value="F:protein N-terminal-methionine acetyltransferase activity"/>
    <property type="evidence" value="ECO:0007669"/>
    <property type="project" value="UniProtKB-EC"/>
</dbReference>
<name>A0A1I7U271_9PELO</name>
<dbReference type="InterPro" id="IPR000182">
    <property type="entry name" value="GNAT_dom"/>
</dbReference>
<dbReference type="InterPro" id="IPR016181">
    <property type="entry name" value="Acyl_CoA_acyltransferase"/>
</dbReference>
<protein>
    <recommendedName>
        <fullName evidence="1">N-terminal methionine N(alpha)-acetyltransferase NatE</fullName>
        <ecNumber evidence="1">2.3.1.258</ecNumber>
    </recommendedName>
</protein>
<evidence type="ECO:0000313" key="12">
    <source>
        <dbReference type="WBParaSite" id="Csp11.Scaffold629.g14101.t1"/>
    </source>
</evidence>
<dbReference type="GO" id="GO:0007064">
    <property type="term" value="P:mitotic sister chromatid cohesion"/>
    <property type="evidence" value="ECO:0007669"/>
    <property type="project" value="TreeGrafter"/>
</dbReference>
<dbReference type="EC" id="2.3.1.258" evidence="1"/>
<evidence type="ECO:0000256" key="5">
    <source>
        <dbReference type="ARBA" id="ARBA00048618"/>
    </source>
</evidence>
<evidence type="ECO:0000313" key="11">
    <source>
        <dbReference type="Proteomes" id="UP000095282"/>
    </source>
</evidence>
<dbReference type="GO" id="GO:0031415">
    <property type="term" value="C:NatA complex"/>
    <property type="evidence" value="ECO:0007669"/>
    <property type="project" value="TreeGrafter"/>
</dbReference>
<comment type="catalytic activity">
    <reaction evidence="3">
        <text>N-terminal L-methionyl-L-tyrosyl-[protein] + acetyl-CoA = N-terminal N(alpha)-acetyl-L-methionyl-L-tyrosyl-[protein] + CoA + H(+)</text>
        <dbReference type="Rhea" id="RHEA:50532"/>
        <dbReference type="Rhea" id="RHEA-COMP:12717"/>
        <dbReference type="Rhea" id="RHEA-COMP:12718"/>
        <dbReference type="ChEBI" id="CHEBI:15378"/>
        <dbReference type="ChEBI" id="CHEBI:57287"/>
        <dbReference type="ChEBI" id="CHEBI:57288"/>
        <dbReference type="ChEBI" id="CHEBI:133384"/>
        <dbReference type="ChEBI" id="CHEBI:133385"/>
        <dbReference type="EC" id="2.3.1.258"/>
    </reaction>
</comment>
<comment type="catalytic activity">
    <reaction evidence="4">
        <text>N-terminal L-methionyl-L-phenylalanyl-[protein] + acetyl-CoA = N-terminal N(alpha)-acetyl-L-methionyl-L-phenylalanyl-[protein] + CoA + H(+)</text>
        <dbReference type="Rhea" id="RHEA:50528"/>
        <dbReference type="Rhea" id="RHEA-COMP:12715"/>
        <dbReference type="Rhea" id="RHEA-COMP:12716"/>
        <dbReference type="ChEBI" id="CHEBI:15378"/>
        <dbReference type="ChEBI" id="CHEBI:57287"/>
        <dbReference type="ChEBI" id="CHEBI:57288"/>
        <dbReference type="ChEBI" id="CHEBI:133382"/>
        <dbReference type="ChEBI" id="CHEBI:133383"/>
        <dbReference type="EC" id="2.3.1.258"/>
    </reaction>
</comment>
<organism evidence="11 12">
    <name type="scientific">Caenorhabditis tropicalis</name>
    <dbReference type="NCBI Taxonomy" id="1561998"/>
    <lineage>
        <taxon>Eukaryota</taxon>
        <taxon>Metazoa</taxon>
        <taxon>Ecdysozoa</taxon>
        <taxon>Nematoda</taxon>
        <taxon>Chromadorea</taxon>
        <taxon>Rhabditida</taxon>
        <taxon>Rhabditina</taxon>
        <taxon>Rhabditomorpha</taxon>
        <taxon>Rhabditoidea</taxon>
        <taxon>Rhabditidae</taxon>
        <taxon>Peloderinae</taxon>
        <taxon>Caenorhabditis</taxon>
    </lineage>
</organism>
<dbReference type="PANTHER" id="PTHR42919:SF20">
    <property type="entry name" value="GCN5-RELATED N-ACETYLTRANSFERASE 10, CHLOROPLASTIC"/>
    <property type="match status" value="1"/>
</dbReference>
<evidence type="ECO:0000256" key="7">
    <source>
        <dbReference type="ARBA" id="ARBA00049002"/>
    </source>
</evidence>
<evidence type="ECO:0000256" key="4">
    <source>
        <dbReference type="ARBA" id="ARBA00048490"/>
    </source>
</evidence>
<evidence type="ECO:0000256" key="3">
    <source>
        <dbReference type="ARBA" id="ARBA00048335"/>
    </source>
</evidence>
<dbReference type="Proteomes" id="UP000095282">
    <property type="component" value="Unplaced"/>
</dbReference>
<accession>A0A1I7U271</accession>
<dbReference type="Pfam" id="PF00583">
    <property type="entry name" value="Acetyltransf_1"/>
    <property type="match status" value="1"/>
</dbReference>
<dbReference type="InterPro" id="IPR051556">
    <property type="entry name" value="N-term/lysine_N-AcTrnsfr"/>
</dbReference>
<keyword evidence="11" id="KW-1185">Reference proteome</keyword>
<evidence type="ECO:0000256" key="9">
    <source>
        <dbReference type="ARBA" id="ARBA00049454"/>
    </source>
</evidence>
<comment type="catalytic activity">
    <reaction evidence="5">
        <text>N-terminal L-methionyl-L-lysyl-[protein] + acetyl-CoA = N-terminal N(alpha)-acetyl-L-methionyl-L-lysyl-[protein] + CoA + H(+)</text>
        <dbReference type="Rhea" id="RHEA:50580"/>
        <dbReference type="Rhea" id="RHEA-COMP:12734"/>
        <dbReference type="Rhea" id="RHEA-COMP:12735"/>
        <dbReference type="ChEBI" id="CHEBI:15378"/>
        <dbReference type="ChEBI" id="CHEBI:57287"/>
        <dbReference type="ChEBI" id="CHEBI:57288"/>
        <dbReference type="ChEBI" id="CHEBI:133406"/>
        <dbReference type="ChEBI" id="CHEBI:133407"/>
        <dbReference type="EC" id="2.3.1.258"/>
    </reaction>
</comment>
<dbReference type="SUPFAM" id="SSF55729">
    <property type="entry name" value="Acyl-CoA N-acyltransferases (Nat)"/>
    <property type="match status" value="1"/>
</dbReference>
<sequence>METKTIVAEIAEETGIEETQRVQPLDLKFNVKSFDVSKLISLTHSLVIEDVTQDTIETLKELNAAISPESNSNELFRDVLNTSKVARIALFKGVPVGFIFAERKLNNNGSYHLSIVTIGVKADKQRYGIAGELIKHIDNLAQETEDIKFMTAFVQNKNDVATRLFERCDFERCSCPNHFGTYTGCFFFKSSQ</sequence>
<dbReference type="PROSITE" id="PS51186">
    <property type="entry name" value="GNAT"/>
    <property type="match status" value="1"/>
</dbReference>
<feature type="domain" description="N-acetyltransferase" evidence="10">
    <location>
        <begin position="46"/>
        <end position="192"/>
    </location>
</feature>
<comment type="catalytic activity">
    <reaction evidence="7">
        <text>N-terminal L-methionyl-L-alanyl-[protein] + acetyl-CoA = N-terminal N(alpha)-acetyl-L-methionyl-L-alanyl-[protein] + CoA + H(+)</text>
        <dbReference type="Rhea" id="RHEA:50564"/>
        <dbReference type="Rhea" id="RHEA-COMP:12726"/>
        <dbReference type="Rhea" id="RHEA-COMP:12727"/>
        <dbReference type="ChEBI" id="CHEBI:15378"/>
        <dbReference type="ChEBI" id="CHEBI:57287"/>
        <dbReference type="ChEBI" id="CHEBI:57288"/>
        <dbReference type="ChEBI" id="CHEBI:133398"/>
        <dbReference type="ChEBI" id="CHEBI:133399"/>
        <dbReference type="EC" id="2.3.1.258"/>
    </reaction>
</comment>
<evidence type="ECO:0000256" key="6">
    <source>
        <dbReference type="ARBA" id="ARBA00048799"/>
    </source>
</evidence>
<dbReference type="STRING" id="1561998.A0A1I7U271"/>
<dbReference type="PANTHER" id="PTHR42919">
    <property type="entry name" value="N-ALPHA-ACETYLTRANSFERASE"/>
    <property type="match status" value="1"/>
</dbReference>
<proteinExistence type="predicted"/>
<comment type="catalytic activity">
    <reaction evidence="9">
        <text>N-terminal L-methionyl-L-threonyl-[protein] + acetyl-CoA = N-terminal N(alpha)-acetyl-L-methionyl-L-threonyl-[protein] + CoA + H(+)</text>
        <dbReference type="Rhea" id="RHEA:50576"/>
        <dbReference type="Rhea" id="RHEA-COMP:12732"/>
        <dbReference type="Rhea" id="RHEA-COMP:12733"/>
        <dbReference type="ChEBI" id="CHEBI:15378"/>
        <dbReference type="ChEBI" id="CHEBI:57287"/>
        <dbReference type="ChEBI" id="CHEBI:57288"/>
        <dbReference type="ChEBI" id="CHEBI:133404"/>
        <dbReference type="ChEBI" id="CHEBI:133405"/>
        <dbReference type="EC" id="2.3.1.258"/>
    </reaction>
</comment>
<dbReference type="AlphaFoldDB" id="A0A1I7U271"/>
<reference evidence="12" key="1">
    <citation type="submission" date="2016-11" db="UniProtKB">
        <authorList>
            <consortium name="WormBaseParasite"/>
        </authorList>
    </citation>
    <scope>IDENTIFICATION</scope>
</reference>
<evidence type="ECO:0000256" key="2">
    <source>
        <dbReference type="ARBA" id="ARBA00048251"/>
    </source>
</evidence>
<dbReference type="Gene3D" id="3.40.630.30">
    <property type="match status" value="1"/>
</dbReference>
<dbReference type="WBParaSite" id="Csp11.Scaffold629.g14101.t1">
    <property type="protein sequence ID" value="Csp11.Scaffold629.g14101.t1"/>
    <property type="gene ID" value="Csp11.Scaffold629.g14101"/>
</dbReference>
<comment type="catalytic activity">
    <reaction evidence="8">
        <text>N-terminal L-methionyl-L-leucyl-[protein] + acetyl-CoA = N-terminal N(alpha)-acetyl-L-methionyl-L-leucyl-[protein] + CoA + H(+)</text>
        <dbReference type="Rhea" id="RHEA:50520"/>
        <dbReference type="Rhea" id="RHEA-COMP:12711"/>
        <dbReference type="Rhea" id="RHEA-COMP:12712"/>
        <dbReference type="ChEBI" id="CHEBI:15378"/>
        <dbReference type="ChEBI" id="CHEBI:57287"/>
        <dbReference type="ChEBI" id="CHEBI:57288"/>
        <dbReference type="ChEBI" id="CHEBI:133377"/>
        <dbReference type="ChEBI" id="CHEBI:133378"/>
        <dbReference type="EC" id="2.3.1.258"/>
    </reaction>
</comment>
<evidence type="ECO:0000256" key="1">
    <source>
        <dbReference type="ARBA" id="ARBA00039121"/>
    </source>
</evidence>